<comment type="similarity">
    <text evidence="2">Belongs to the RibF family.</text>
</comment>
<dbReference type="Gene3D" id="2.40.30.30">
    <property type="entry name" value="Riboflavin kinase-like"/>
    <property type="match status" value="1"/>
</dbReference>
<dbReference type="InterPro" id="IPR015865">
    <property type="entry name" value="Riboflavin_kinase_bac/euk"/>
</dbReference>
<dbReference type="FunFam" id="2.40.30.30:FF:000003">
    <property type="entry name" value="Riboflavin biosynthesis protein"/>
    <property type="match status" value="1"/>
</dbReference>
<evidence type="ECO:0000256" key="2">
    <source>
        <dbReference type="ARBA" id="ARBA00010214"/>
    </source>
</evidence>
<evidence type="ECO:0000256" key="9">
    <source>
        <dbReference type="ARBA" id="ARBA00022827"/>
    </source>
</evidence>
<dbReference type="Pfam" id="PF01687">
    <property type="entry name" value="Flavokinase"/>
    <property type="match status" value="1"/>
</dbReference>
<dbReference type="SUPFAM" id="SSF82114">
    <property type="entry name" value="Riboflavin kinase-like"/>
    <property type="match status" value="1"/>
</dbReference>
<feature type="domain" description="Riboflavin kinase" evidence="14">
    <location>
        <begin position="94"/>
        <end position="218"/>
    </location>
</feature>
<dbReference type="GO" id="GO:0003919">
    <property type="term" value="F:FMN adenylyltransferase activity"/>
    <property type="evidence" value="ECO:0007669"/>
    <property type="project" value="UniProtKB-EC"/>
</dbReference>
<dbReference type="Gene3D" id="3.40.50.620">
    <property type="entry name" value="HUPs"/>
    <property type="match status" value="1"/>
</dbReference>
<dbReference type="EMBL" id="AP023361">
    <property type="protein sequence ID" value="BCJ91665.1"/>
    <property type="molecule type" value="Genomic_DNA"/>
</dbReference>
<evidence type="ECO:0000256" key="8">
    <source>
        <dbReference type="ARBA" id="ARBA00022777"/>
    </source>
</evidence>
<evidence type="ECO:0000256" key="13">
    <source>
        <dbReference type="ARBA" id="ARBA00049494"/>
    </source>
</evidence>
<keyword evidence="16" id="KW-1185">Reference proteome</keyword>
<keyword evidence="3" id="KW-0285">Flavoprotein</keyword>
<evidence type="ECO:0000256" key="10">
    <source>
        <dbReference type="ARBA" id="ARBA00022840"/>
    </source>
</evidence>
<keyword evidence="7" id="KW-0547">Nucleotide-binding</keyword>
<proteinExistence type="inferred from homology"/>
<keyword evidence="10" id="KW-0067">ATP-binding</keyword>
<dbReference type="KEGG" id="tso:IZ6_24000"/>
<dbReference type="UniPathway" id="UPA00277">
    <property type="reaction ID" value="UER00407"/>
</dbReference>
<keyword evidence="5" id="KW-0808">Transferase</keyword>
<keyword evidence="9" id="KW-0274">FAD</keyword>
<evidence type="ECO:0000313" key="15">
    <source>
        <dbReference type="EMBL" id="BCJ91665.1"/>
    </source>
</evidence>
<dbReference type="Pfam" id="PF06574">
    <property type="entry name" value="FAD_syn"/>
    <property type="match status" value="1"/>
</dbReference>
<keyword evidence="8" id="KW-0418">Kinase</keyword>
<dbReference type="InterPro" id="IPR015864">
    <property type="entry name" value="FAD_synthase"/>
</dbReference>
<comment type="catalytic activity">
    <reaction evidence="13">
        <text>FMN + ATP + H(+) = FAD + diphosphate</text>
        <dbReference type="Rhea" id="RHEA:17237"/>
        <dbReference type="ChEBI" id="CHEBI:15378"/>
        <dbReference type="ChEBI" id="CHEBI:30616"/>
        <dbReference type="ChEBI" id="CHEBI:33019"/>
        <dbReference type="ChEBI" id="CHEBI:57692"/>
        <dbReference type="ChEBI" id="CHEBI:58210"/>
        <dbReference type="EC" id="2.7.7.2"/>
    </reaction>
</comment>
<evidence type="ECO:0000259" key="14">
    <source>
        <dbReference type="SMART" id="SM00904"/>
    </source>
</evidence>
<name>A0A6S6QVR7_9HYPH</name>
<keyword evidence="6" id="KW-0548">Nucleotidyltransferase</keyword>
<dbReference type="GO" id="GO:0009231">
    <property type="term" value="P:riboflavin biosynthetic process"/>
    <property type="evidence" value="ECO:0007669"/>
    <property type="project" value="InterPro"/>
</dbReference>
<protein>
    <recommendedName>
        <fullName evidence="14">Riboflavin kinase domain-containing protein</fullName>
    </recommendedName>
</protein>
<dbReference type="GO" id="GO:0006747">
    <property type="term" value="P:FAD biosynthetic process"/>
    <property type="evidence" value="ECO:0007669"/>
    <property type="project" value="UniProtKB-UniPathway"/>
</dbReference>
<evidence type="ECO:0000256" key="1">
    <source>
        <dbReference type="ARBA" id="ARBA00004726"/>
    </source>
</evidence>
<evidence type="ECO:0000256" key="6">
    <source>
        <dbReference type="ARBA" id="ARBA00022695"/>
    </source>
</evidence>
<dbReference type="SMART" id="SM00904">
    <property type="entry name" value="Flavokinase"/>
    <property type="match status" value="1"/>
</dbReference>
<dbReference type="SUPFAM" id="SSF52374">
    <property type="entry name" value="Nucleotidylyl transferase"/>
    <property type="match status" value="1"/>
</dbReference>
<evidence type="ECO:0000256" key="11">
    <source>
        <dbReference type="ARBA" id="ARBA00023268"/>
    </source>
</evidence>
<dbReference type="InterPro" id="IPR023468">
    <property type="entry name" value="Riboflavin_kinase"/>
</dbReference>
<keyword evidence="4" id="KW-0288">FMN</keyword>
<comment type="catalytic activity">
    <reaction evidence="12">
        <text>riboflavin + ATP = FMN + ADP + H(+)</text>
        <dbReference type="Rhea" id="RHEA:14357"/>
        <dbReference type="ChEBI" id="CHEBI:15378"/>
        <dbReference type="ChEBI" id="CHEBI:30616"/>
        <dbReference type="ChEBI" id="CHEBI:57986"/>
        <dbReference type="ChEBI" id="CHEBI:58210"/>
        <dbReference type="ChEBI" id="CHEBI:456216"/>
        <dbReference type="EC" id="2.7.1.26"/>
    </reaction>
</comment>
<organism evidence="15 16">
    <name type="scientific">Terrihabitans soli</name>
    <dbReference type="NCBI Taxonomy" id="708113"/>
    <lineage>
        <taxon>Bacteria</taxon>
        <taxon>Pseudomonadati</taxon>
        <taxon>Pseudomonadota</taxon>
        <taxon>Alphaproteobacteria</taxon>
        <taxon>Hyphomicrobiales</taxon>
        <taxon>Terrihabitans</taxon>
    </lineage>
</organism>
<keyword evidence="11" id="KW-0511">Multifunctional enzyme</keyword>
<sequence length="230" mass="25036">MVELTFDAALASLPAEDFVREVLIGRLGVVAVTVGWDFHFGKGRVGTPAFLTEAGARYGFKVNVVQPFGTGTPVSSSAIRALLKAGDVETANRLLGHRWFVLREVVHGEKRGRELGYPTANMQLPPETPLAEGVYAVRASFDGHIHPAVAHFGRRVQFHENAPPLLETYVFDFKGDLYGKTLGVEFLARLRGEAKFDSVDELVSQMHRDAIEARRISTGPADPLAPSAIG</sequence>
<gene>
    <name evidence="15" type="ORF">IZ6_24000</name>
</gene>
<reference evidence="15 16" key="1">
    <citation type="submission" date="2020-08" db="EMBL/GenBank/DDBJ databases">
        <title>Genome sequence of Rhizobiales bacterium strain IZ6.</title>
        <authorList>
            <person name="Nakai R."/>
            <person name="Naganuma T."/>
        </authorList>
    </citation>
    <scope>NUCLEOTIDE SEQUENCE [LARGE SCALE GENOMIC DNA]</scope>
    <source>
        <strain evidence="15 16">IZ6</strain>
    </source>
</reference>
<dbReference type="PANTHER" id="PTHR22749">
    <property type="entry name" value="RIBOFLAVIN KINASE/FMN ADENYLYLTRANSFERASE"/>
    <property type="match status" value="1"/>
</dbReference>
<dbReference type="InterPro" id="IPR023465">
    <property type="entry name" value="Riboflavin_kinase_dom_sf"/>
</dbReference>
<evidence type="ECO:0000256" key="3">
    <source>
        <dbReference type="ARBA" id="ARBA00022630"/>
    </source>
</evidence>
<evidence type="ECO:0000256" key="4">
    <source>
        <dbReference type="ARBA" id="ARBA00022643"/>
    </source>
</evidence>
<dbReference type="GO" id="GO:0008531">
    <property type="term" value="F:riboflavin kinase activity"/>
    <property type="evidence" value="ECO:0007669"/>
    <property type="project" value="UniProtKB-EC"/>
</dbReference>
<dbReference type="GO" id="GO:0009398">
    <property type="term" value="P:FMN biosynthetic process"/>
    <property type="evidence" value="ECO:0007669"/>
    <property type="project" value="TreeGrafter"/>
</dbReference>
<dbReference type="AlphaFoldDB" id="A0A6S6QVR7"/>
<dbReference type="Proteomes" id="UP000515317">
    <property type="component" value="Chromosome"/>
</dbReference>
<accession>A0A6S6QVR7</accession>
<dbReference type="InterPro" id="IPR014729">
    <property type="entry name" value="Rossmann-like_a/b/a_fold"/>
</dbReference>
<dbReference type="PANTHER" id="PTHR22749:SF6">
    <property type="entry name" value="RIBOFLAVIN KINASE"/>
    <property type="match status" value="1"/>
</dbReference>
<evidence type="ECO:0000256" key="12">
    <source>
        <dbReference type="ARBA" id="ARBA00047880"/>
    </source>
</evidence>
<dbReference type="GO" id="GO:0005524">
    <property type="term" value="F:ATP binding"/>
    <property type="evidence" value="ECO:0007669"/>
    <property type="project" value="UniProtKB-KW"/>
</dbReference>
<comment type="pathway">
    <text evidence="1">Cofactor biosynthesis; FAD biosynthesis; FAD from FMN: step 1/1.</text>
</comment>
<evidence type="ECO:0000313" key="16">
    <source>
        <dbReference type="Proteomes" id="UP000515317"/>
    </source>
</evidence>
<evidence type="ECO:0000256" key="5">
    <source>
        <dbReference type="ARBA" id="ARBA00022679"/>
    </source>
</evidence>
<evidence type="ECO:0000256" key="7">
    <source>
        <dbReference type="ARBA" id="ARBA00022741"/>
    </source>
</evidence>